<dbReference type="AlphaFoldDB" id="B0WQR3"/>
<dbReference type="GO" id="GO:0005524">
    <property type="term" value="F:ATP binding"/>
    <property type="evidence" value="ECO:0007669"/>
    <property type="project" value="UniProtKB-KW"/>
</dbReference>
<dbReference type="HOGENOM" id="CLU_1344448_0_0_1"/>
<dbReference type="Pfam" id="PF05970">
    <property type="entry name" value="PIF1"/>
    <property type="match status" value="1"/>
</dbReference>
<proteinExistence type="inferred from homology"/>
<dbReference type="PANTHER" id="PTHR47642">
    <property type="entry name" value="ATP-DEPENDENT DNA HELICASE"/>
    <property type="match status" value="1"/>
</dbReference>
<evidence type="ECO:0000313" key="5">
    <source>
        <dbReference type="EnsemblMetazoa" id="CPIJ009562-PA"/>
    </source>
</evidence>
<dbReference type="KEGG" id="cqu:CpipJ_CPIJ009562"/>
<dbReference type="EnsemblMetazoa" id="CPIJ009562-RA">
    <property type="protein sequence ID" value="CPIJ009562-PA"/>
    <property type="gene ID" value="CPIJ009562"/>
</dbReference>
<feature type="region of interest" description="Disordered" evidence="2">
    <location>
        <begin position="74"/>
        <end position="96"/>
    </location>
</feature>
<evidence type="ECO:0000256" key="2">
    <source>
        <dbReference type="SAM" id="MobiDB-lite"/>
    </source>
</evidence>
<comment type="similarity">
    <text evidence="1">Belongs to the helicase family.</text>
</comment>
<dbReference type="GO" id="GO:0043139">
    <property type="term" value="F:5'-3' DNA helicase activity"/>
    <property type="evidence" value="ECO:0007669"/>
    <property type="project" value="UniProtKB-EC"/>
</dbReference>
<gene>
    <name evidence="5" type="primary">6041837</name>
    <name evidence="4" type="ORF">CpipJ_CPIJ009562</name>
</gene>
<evidence type="ECO:0000313" key="6">
    <source>
        <dbReference type="Proteomes" id="UP000002320"/>
    </source>
</evidence>
<reference evidence="5" key="2">
    <citation type="submission" date="2020-05" db="UniProtKB">
        <authorList>
            <consortium name="EnsemblMetazoa"/>
        </authorList>
    </citation>
    <scope>IDENTIFICATION</scope>
    <source>
        <strain evidence="5">JHB</strain>
    </source>
</reference>
<dbReference type="GO" id="GO:0006310">
    <property type="term" value="P:DNA recombination"/>
    <property type="evidence" value="ECO:0007669"/>
    <property type="project" value="UniProtKB-KW"/>
</dbReference>
<name>B0WQR3_CULQU</name>
<reference evidence="4" key="1">
    <citation type="submission" date="2007-03" db="EMBL/GenBank/DDBJ databases">
        <title>Annotation of Culex pipiens quinquefasciatus.</title>
        <authorList>
            <consortium name="The Broad Institute Genome Sequencing Platform"/>
            <person name="Atkinson P.W."/>
            <person name="Hemingway J."/>
            <person name="Christensen B.M."/>
            <person name="Higgs S."/>
            <person name="Kodira C."/>
            <person name="Hannick L."/>
            <person name="Megy K."/>
            <person name="O'Leary S."/>
            <person name="Pearson M."/>
            <person name="Haas B.J."/>
            <person name="Mauceli E."/>
            <person name="Wortman J.R."/>
            <person name="Lee N.H."/>
            <person name="Guigo R."/>
            <person name="Stanke M."/>
            <person name="Alvarado L."/>
            <person name="Amedeo P."/>
            <person name="Antoine C.H."/>
            <person name="Arensburger P."/>
            <person name="Bidwell S.L."/>
            <person name="Crawford M."/>
            <person name="Camaro F."/>
            <person name="Devon K."/>
            <person name="Engels R."/>
            <person name="Hammond M."/>
            <person name="Howarth C."/>
            <person name="Koehrsen M."/>
            <person name="Lawson D."/>
            <person name="Montgomery P."/>
            <person name="Nene V."/>
            <person name="Nusbaum C."/>
            <person name="Puiu D."/>
            <person name="Romero-Severson J."/>
            <person name="Severson D.W."/>
            <person name="Shumway M."/>
            <person name="Sisk P."/>
            <person name="Stolte C."/>
            <person name="Zeng Q."/>
            <person name="Eisenstadt E."/>
            <person name="Fraser-Liggett C."/>
            <person name="Strausberg R."/>
            <person name="Galagan J."/>
            <person name="Birren B."/>
            <person name="Collins F.H."/>
        </authorList>
    </citation>
    <scope>NUCLEOTIDE SEQUENCE [LARGE SCALE GENOMIC DNA]</scope>
    <source>
        <strain evidence="4">JHB</strain>
    </source>
</reference>
<evidence type="ECO:0000256" key="1">
    <source>
        <dbReference type="RuleBase" id="RU363044"/>
    </source>
</evidence>
<evidence type="ECO:0000313" key="4">
    <source>
        <dbReference type="EMBL" id="EDS32982.1"/>
    </source>
</evidence>
<dbReference type="Gene3D" id="3.40.50.300">
    <property type="entry name" value="P-loop containing nucleotide triphosphate hydrolases"/>
    <property type="match status" value="1"/>
</dbReference>
<keyword evidence="1" id="KW-0067">ATP-binding</keyword>
<comment type="catalytic activity">
    <reaction evidence="1">
        <text>ATP + H2O = ADP + phosphate + H(+)</text>
        <dbReference type="Rhea" id="RHEA:13065"/>
        <dbReference type="ChEBI" id="CHEBI:15377"/>
        <dbReference type="ChEBI" id="CHEBI:15378"/>
        <dbReference type="ChEBI" id="CHEBI:30616"/>
        <dbReference type="ChEBI" id="CHEBI:43474"/>
        <dbReference type="ChEBI" id="CHEBI:456216"/>
        <dbReference type="EC" id="5.6.2.3"/>
    </reaction>
</comment>
<evidence type="ECO:0000259" key="3">
    <source>
        <dbReference type="Pfam" id="PF05970"/>
    </source>
</evidence>
<dbReference type="InParanoid" id="B0WQR3"/>
<dbReference type="EMBL" id="DS232043">
    <property type="protein sequence ID" value="EDS32982.1"/>
    <property type="molecule type" value="Genomic_DNA"/>
</dbReference>
<keyword evidence="1" id="KW-0547">Nucleotide-binding</keyword>
<keyword evidence="1" id="KW-0378">Hydrolase</keyword>
<dbReference type="InterPro" id="IPR051055">
    <property type="entry name" value="PIF1_helicase"/>
</dbReference>
<dbReference type="OrthoDB" id="272985at2759"/>
<keyword evidence="1" id="KW-0347">Helicase</keyword>
<dbReference type="VEuPathDB" id="VectorBase:CPIJ009562"/>
<dbReference type="STRING" id="7176.B0WQR3"/>
<dbReference type="eggNOG" id="KOG0987">
    <property type="taxonomic scope" value="Eukaryota"/>
</dbReference>
<keyword evidence="1" id="KW-0233">DNA recombination</keyword>
<dbReference type="GO" id="GO:0006281">
    <property type="term" value="P:DNA repair"/>
    <property type="evidence" value="ECO:0007669"/>
    <property type="project" value="UniProtKB-KW"/>
</dbReference>
<dbReference type="EC" id="5.6.2.3" evidence="1"/>
<protein>
    <recommendedName>
        <fullName evidence="1">ATP-dependent DNA helicase</fullName>
        <ecNumber evidence="1">5.6.2.3</ecNumber>
    </recommendedName>
</protein>
<dbReference type="Proteomes" id="UP000002320">
    <property type="component" value="Unassembled WGS sequence"/>
</dbReference>
<sequence length="204" mass="22625">MGGTRSVVAENVTFLQSGFRKVQRSLEEDGVNPKSGSKEEKCTIFLLQLSDKPNSLDDINPVTNVDLARVKKMALGKGSTTTPSPSQKRKRPAPKKLYTTSPLTERVLNRGNDTDSFAGIGSGETTMQRCYEMASRPTSASIWRKCKRLVIDEISMVDGDYFEKTEAVGHYVRKNDKPFSEIQLILCGDYFQLSPVVKEGHACP</sequence>
<dbReference type="InterPro" id="IPR027417">
    <property type="entry name" value="P-loop_NTPase"/>
</dbReference>
<dbReference type="VEuPathDB" id="VectorBase:CQUJHB009880"/>
<comment type="cofactor">
    <cofactor evidence="1">
        <name>Mg(2+)</name>
        <dbReference type="ChEBI" id="CHEBI:18420"/>
    </cofactor>
</comment>
<dbReference type="GO" id="GO:0000723">
    <property type="term" value="P:telomere maintenance"/>
    <property type="evidence" value="ECO:0007669"/>
    <property type="project" value="InterPro"/>
</dbReference>
<feature type="domain" description="DNA helicase Pif1-like DEAD-box helicase" evidence="3">
    <location>
        <begin position="107"/>
        <end position="201"/>
    </location>
</feature>
<keyword evidence="1" id="KW-0234">DNA repair</keyword>
<organism>
    <name type="scientific">Culex quinquefasciatus</name>
    <name type="common">Southern house mosquito</name>
    <name type="synonym">Culex pungens</name>
    <dbReference type="NCBI Taxonomy" id="7176"/>
    <lineage>
        <taxon>Eukaryota</taxon>
        <taxon>Metazoa</taxon>
        <taxon>Ecdysozoa</taxon>
        <taxon>Arthropoda</taxon>
        <taxon>Hexapoda</taxon>
        <taxon>Insecta</taxon>
        <taxon>Pterygota</taxon>
        <taxon>Neoptera</taxon>
        <taxon>Endopterygota</taxon>
        <taxon>Diptera</taxon>
        <taxon>Nematocera</taxon>
        <taxon>Culicoidea</taxon>
        <taxon>Culicidae</taxon>
        <taxon>Culicinae</taxon>
        <taxon>Culicini</taxon>
        <taxon>Culex</taxon>
        <taxon>Culex</taxon>
    </lineage>
</organism>
<accession>B0WQR3</accession>
<keyword evidence="6" id="KW-1185">Reference proteome</keyword>
<dbReference type="GO" id="GO:0016787">
    <property type="term" value="F:hydrolase activity"/>
    <property type="evidence" value="ECO:0007669"/>
    <property type="project" value="UniProtKB-KW"/>
</dbReference>
<dbReference type="PANTHER" id="PTHR47642:SF7">
    <property type="entry name" value="ATP-DEPENDENT DNA HELICASE PIF1"/>
    <property type="match status" value="1"/>
</dbReference>
<dbReference type="InterPro" id="IPR010285">
    <property type="entry name" value="DNA_helicase_pif1-like_DEAD"/>
</dbReference>
<keyword evidence="1" id="KW-0227">DNA damage</keyword>